<dbReference type="EMBL" id="UYYA01000947">
    <property type="protein sequence ID" value="VDM54889.1"/>
    <property type="molecule type" value="Genomic_DNA"/>
</dbReference>
<keyword evidence="2" id="KW-1185">Reference proteome</keyword>
<reference evidence="1 2" key="2">
    <citation type="submission" date="2018-11" db="EMBL/GenBank/DDBJ databases">
        <authorList>
            <consortium name="Pathogen Informatics"/>
        </authorList>
    </citation>
    <scope>NUCLEOTIDE SEQUENCE [LARGE SCALE GENOMIC DNA]</scope>
    <source>
        <strain evidence="1 2">Costa Rica</strain>
    </source>
</reference>
<proteinExistence type="predicted"/>
<name>A0A0R3PGB7_ANGCS</name>
<sequence>MKQRTELVSSAATNTEVILHVPVYGKVGIALEDKSVRFKEGDTVEVYSKKLVPQAIDWYPPGF</sequence>
<reference evidence="3" key="1">
    <citation type="submission" date="2017-02" db="UniProtKB">
        <authorList>
            <consortium name="WormBaseParasite"/>
        </authorList>
    </citation>
    <scope>IDENTIFICATION</scope>
</reference>
<evidence type="ECO:0000313" key="1">
    <source>
        <dbReference type="EMBL" id="VDM54889.1"/>
    </source>
</evidence>
<organism evidence="3">
    <name type="scientific">Angiostrongylus costaricensis</name>
    <name type="common">Nematode worm</name>
    <dbReference type="NCBI Taxonomy" id="334426"/>
    <lineage>
        <taxon>Eukaryota</taxon>
        <taxon>Metazoa</taxon>
        <taxon>Ecdysozoa</taxon>
        <taxon>Nematoda</taxon>
        <taxon>Chromadorea</taxon>
        <taxon>Rhabditida</taxon>
        <taxon>Rhabditina</taxon>
        <taxon>Rhabditomorpha</taxon>
        <taxon>Strongyloidea</taxon>
        <taxon>Metastrongylidae</taxon>
        <taxon>Angiostrongylus</taxon>
    </lineage>
</organism>
<evidence type="ECO:0000313" key="3">
    <source>
        <dbReference type="WBParaSite" id="ACOC_0000330301-mRNA-1"/>
    </source>
</evidence>
<evidence type="ECO:0000313" key="2">
    <source>
        <dbReference type="Proteomes" id="UP000267027"/>
    </source>
</evidence>
<protein>
    <submittedName>
        <fullName evidence="3">50S ribosomal protein L21</fullName>
    </submittedName>
</protein>
<dbReference type="WBParaSite" id="ACOC_0000330301-mRNA-1">
    <property type="protein sequence ID" value="ACOC_0000330301-mRNA-1"/>
    <property type="gene ID" value="ACOC_0000330301"/>
</dbReference>
<dbReference type="Proteomes" id="UP000267027">
    <property type="component" value="Unassembled WGS sequence"/>
</dbReference>
<accession>A0A0R3PGB7</accession>
<dbReference type="AlphaFoldDB" id="A0A0R3PGB7"/>
<dbReference type="STRING" id="334426.A0A0R3PGB7"/>
<gene>
    <name evidence="1" type="ORF">ACOC_LOCUS3304</name>
</gene>
<dbReference type="OrthoDB" id="361630at2759"/>